<dbReference type="Proteomes" id="UP000007797">
    <property type="component" value="Unassembled WGS sequence"/>
</dbReference>
<dbReference type="Pfam" id="PF01237">
    <property type="entry name" value="Oxysterol_BP"/>
    <property type="match status" value="1"/>
</dbReference>
<dbReference type="KEGG" id="dfa:DFA_11650"/>
<feature type="compositionally biased region" description="Basic and acidic residues" evidence="1">
    <location>
        <begin position="410"/>
        <end position="430"/>
    </location>
</feature>
<dbReference type="InterPro" id="IPR037239">
    <property type="entry name" value="OSBP_sf"/>
</dbReference>
<dbReference type="SUPFAM" id="SSF144000">
    <property type="entry name" value="Oxysterol-binding protein-like"/>
    <property type="match status" value="1"/>
</dbReference>
<dbReference type="Gene3D" id="6.10.140.1150">
    <property type="match status" value="1"/>
</dbReference>
<dbReference type="FunFam" id="2.40.160.120:FF:000015">
    <property type="entry name" value="Oxysterol binding protein, putative"/>
    <property type="match status" value="1"/>
</dbReference>
<feature type="compositionally biased region" description="Basic and acidic residues" evidence="1">
    <location>
        <begin position="323"/>
        <end position="337"/>
    </location>
</feature>
<feature type="region of interest" description="Disordered" evidence="1">
    <location>
        <begin position="32"/>
        <end position="52"/>
    </location>
</feature>
<dbReference type="OrthoDB" id="14833at2759"/>
<dbReference type="Gene3D" id="2.40.160.120">
    <property type="match status" value="1"/>
</dbReference>
<dbReference type="GO" id="GO:0032934">
    <property type="term" value="F:sterol binding"/>
    <property type="evidence" value="ECO:0007669"/>
    <property type="project" value="TreeGrafter"/>
</dbReference>
<accession>F4QDU2</accession>
<evidence type="ECO:0000256" key="1">
    <source>
        <dbReference type="SAM" id="MobiDB-lite"/>
    </source>
</evidence>
<evidence type="ECO:0000313" key="3">
    <source>
        <dbReference type="Proteomes" id="UP000007797"/>
    </source>
</evidence>
<dbReference type="AlphaFoldDB" id="F4QDU2"/>
<keyword evidence="3" id="KW-1185">Reference proteome</keyword>
<dbReference type="GeneID" id="14865711"/>
<protein>
    <submittedName>
        <fullName evidence="2">Oxysterol binding family protein</fullName>
    </submittedName>
</protein>
<name>F4QDU2_CACFS</name>
<feature type="region of interest" description="Disordered" evidence="1">
    <location>
        <begin position="410"/>
        <end position="436"/>
    </location>
</feature>
<proteinExistence type="predicted"/>
<sequence length="436" mass="49220">MSEVSTLNSSKVLSQNEFNNFASKDKALESNSCNSMGTAGGENQMGSADVGNGKSLQQKVFTQNTRHQNGGWKFIDETELKKQRGVCWELVKSVGNSIIEGKELTNTSLPIGLFEPRSFLEKLTDTWCYAPQYLPKAAATSDPVERLKLVVSFTVAGLHLTSTLSKPFNPLLGETFQAHFSDGTQVYSEQTSHHPPISNWEMIDANNTFHYHGYGVWSAACRGNVVKGYQKGTHTITFADGTTITWTLPEILIKGIFWGDRVTEFAGKIVFTDEKNKLGCEITFNPHALGFVRSIFSKQKEPSDYFCGHVYKLNATGNSNSNGKEKDKKKQSERLDSDNVCQVEGSWLTHLAFDNVNYWELKMVPQGVIYESDPLSTDSRYREDLRYLKEGNIEKAKEYKSLIEDKQRTEAKLRKEGKKELKEKEKEREKLKKSKN</sequence>
<dbReference type="GO" id="GO:0005829">
    <property type="term" value="C:cytosol"/>
    <property type="evidence" value="ECO:0007669"/>
    <property type="project" value="TreeGrafter"/>
</dbReference>
<dbReference type="PANTHER" id="PTHR10972:SF148">
    <property type="entry name" value="OXYSTEROL-BINDING PROTEIN 9"/>
    <property type="match status" value="1"/>
</dbReference>
<dbReference type="OMA" id="GVCWELV"/>
<reference evidence="3" key="1">
    <citation type="journal article" date="2011" name="Genome Res.">
        <title>Phylogeny-wide analysis of social amoeba genomes highlights ancient origins for complex intercellular communication.</title>
        <authorList>
            <person name="Heidel A.J."/>
            <person name="Lawal H.M."/>
            <person name="Felder M."/>
            <person name="Schilde C."/>
            <person name="Helps N.R."/>
            <person name="Tunggal B."/>
            <person name="Rivero F."/>
            <person name="John U."/>
            <person name="Schleicher M."/>
            <person name="Eichinger L."/>
            <person name="Platzer M."/>
            <person name="Noegel A.A."/>
            <person name="Schaap P."/>
            <person name="Gloeckner G."/>
        </authorList>
    </citation>
    <scope>NUCLEOTIDE SEQUENCE [LARGE SCALE GENOMIC DNA]</scope>
    <source>
        <strain evidence="3">SH3</strain>
    </source>
</reference>
<dbReference type="RefSeq" id="XP_004350597.1">
    <property type="nucleotide sequence ID" value="XM_004350546.1"/>
</dbReference>
<dbReference type="InterPro" id="IPR000648">
    <property type="entry name" value="Oxysterol-bd"/>
</dbReference>
<dbReference type="PANTHER" id="PTHR10972">
    <property type="entry name" value="OXYSTEROL-BINDING PROTEIN-RELATED"/>
    <property type="match status" value="1"/>
</dbReference>
<evidence type="ECO:0000313" key="2">
    <source>
        <dbReference type="EMBL" id="EGG13889.1"/>
    </source>
</evidence>
<gene>
    <name evidence="2" type="primary">osbI</name>
    <name evidence="2" type="ORF">DFA_11650</name>
</gene>
<organism evidence="2 3">
    <name type="scientific">Cavenderia fasciculata</name>
    <name type="common">Slime mold</name>
    <name type="synonym">Dictyostelium fasciculatum</name>
    <dbReference type="NCBI Taxonomy" id="261658"/>
    <lineage>
        <taxon>Eukaryota</taxon>
        <taxon>Amoebozoa</taxon>
        <taxon>Evosea</taxon>
        <taxon>Eumycetozoa</taxon>
        <taxon>Dictyostelia</taxon>
        <taxon>Acytosteliales</taxon>
        <taxon>Cavenderiaceae</taxon>
        <taxon>Cavenderia</taxon>
    </lineage>
</organism>
<feature type="region of interest" description="Disordered" evidence="1">
    <location>
        <begin position="318"/>
        <end position="337"/>
    </location>
</feature>
<dbReference type="GO" id="GO:0016020">
    <property type="term" value="C:membrane"/>
    <property type="evidence" value="ECO:0007669"/>
    <property type="project" value="TreeGrafter"/>
</dbReference>
<dbReference type="EMBL" id="GL883029">
    <property type="protein sequence ID" value="EGG13889.1"/>
    <property type="molecule type" value="Genomic_DNA"/>
</dbReference>